<accession>A0ABP5D591</accession>
<gene>
    <name evidence="2" type="ORF">GCM10009754_54340</name>
</gene>
<sequence>MRYIVSMCVVPAPRTGERVVARADQEGEAPSPRQGRSRRHGDRLGRLVVPVTGVTGPGTT</sequence>
<dbReference type="EMBL" id="BAAANN010000023">
    <property type="protein sequence ID" value="GAA1972814.1"/>
    <property type="molecule type" value="Genomic_DNA"/>
</dbReference>
<organism evidence="2 3">
    <name type="scientific">Amycolatopsis minnesotensis</name>
    <dbReference type="NCBI Taxonomy" id="337894"/>
    <lineage>
        <taxon>Bacteria</taxon>
        <taxon>Bacillati</taxon>
        <taxon>Actinomycetota</taxon>
        <taxon>Actinomycetes</taxon>
        <taxon>Pseudonocardiales</taxon>
        <taxon>Pseudonocardiaceae</taxon>
        <taxon>Amycolatopsis</taxon>
    </lineage>
</organism>
<dbReference type="RefSeq" id="WP_344424715.1">
    <property type="nucleotide sequence ID" value="NZ_BAAANN010000023.1"/>
</dbReference>
<dbReference type="Proteomes" id="UP001501116">
    <property type="component" value="Unassembled WGS sequence"/>
</dbReference>
<comment type="caution">
    <text evidence="2">The sequence shown here is derived from an EMBL/GenBank/DDBJ whole genome shotgun (WGS) entry which is preliminary data.</text>
</comment>
<name>A0ABP5D591_9PSEU</name>
<evidence type="ECO:0000313" key="3">
    <source>
        <dbReference type="Proteomes" id="UP001501116"/>
    </source>
</evidence>
<proteinExistence type="predicted"/>
<feature type="region of interest" description="Disordered" evidence="1">
    <location>
        <begin position="19"/>
        <end position="60"/>
    </location>
</feature>
<evidence type="ECO:0000313" key="2">
    <source>
        <dbReference type="EMBL" id="GAA1972814.1"/>
    </source>
</evidence>
<evidence type="ECO:0000256" key="1">
    <source>
        <dbReference type="SAM" id="MobiDB-lite"/>
    </source>
</evidence>
<reference evidence="3" key="1">
    <citation type="journal article" date="2019" name="Int. J. Syst. Evol. Microbiol.">
        <title>The Global Catalogue of Microorganisms (GCM) 10K type strain sequencing project: providing services to taxonomists for standard genome sequencing and annotation.</title>
        <authorList>
            <consortium name="The Broad Institute Genomics Platform"/>
            <consortium name="The Broad Institute Genome Sequencing Center for Infectious Disease"/>
            <person name="Wu L."/>
            <person name="Ma J."/>
        </authorList>
    </citation>
    <scope>NUCLEOTIDE SEQUENCE [LARGE SCALE GENOMIC DNA]</scope>
    <source>
        <strain evidence="3">JCM 14545</strain>
    </source>
</reference>
<protein>
    <submittedName>
        <fullName evidence="2">Uncharacterized protein</fullName>
    </submittedName>
</protein>
<keyword evidence="3" id="KW-1185">Reference proteome</keyword>